<dbReference type="EMBL" id="FOCW01000008">
    <property type="protein sequence ID" value="SEN85112.1"/>
    <property type="molecule type" value="Genomic_DNA"/>
</dbReference>
<dbReference type="InterPro" id="IPR003591">
    <property type="entry name" value="Leu-rich_rpt_typical-subtyp"/>
</dbReference>
<evidence type="ECO:0000256" key="3">
    <source>
        <dbReference type="PROSITE-ProRule" id="PRU10141"/>
    </source>
</evidence>
<name>A0A1H8JWK5_9BURK</name>
<dbReference type="GO" id="GO:0005737">
    <property type="term" value="C:cytoplasm"/>
    <property type="evidence" value="ECO:0007669"/>
    <property type="project" value="TreeGrafter"/>
</dbReference>
<keyword evidence="5" id="KW-0723">Serine/threonine-protein kinase</keyword>
<dbReference type="GO" id="GO:0004674">
    <property type="term" value="F:protein serine/threonine kinase activity"/>
    <property type="evidence" value="ECO:0007669"/>
    <property type="project" value="UniProtKB-KW"/>
</dbReference>
<dbReference type="SMART" id="SM00369">
    <property type="entry name" value="LRR_TYP"/>
    <property type="match status" value="5"/>
</dbReference>
<dbReference type="SMART" id="SM00364">
    <property type="entry name" value="LRR_BAC"/>
    <property type="match status" value="5"/>
</dbReference>
<dbReference type="InterPro" id="IPR001611">
    <property type="entry name" value="Leu-rich_rpt"/>
</dbReference>
<dbReference type="InterPro" id="IPR001245">
    <property type="entry name" value="Ser-Thr/Tyr_kinase_cat_dom"/>
</dbReference>
<dbReference type="InterPro" id="IPR032675">
    <property type="entry name" value="LRR_dom_sf"/>
</dbReference>
<gene>
    <name evidence="5" type="ORF">SAMN02745977_02178</name>
</gene>
<feature type="binding site" evidence="3">
    <location>
        <position position="239"/>
    </location>
    <ligand>
        <name>ATP</name>
        <dbReference type="ChEBI" id="CHEBI:30616"/>
    </ligand>
</feature>
<reference evidence="5 6" key="1">
    <citation type="submission" date="2016-10" db="EMBL/GenBank/DDBJ databases">
        <authorList>
            <person name="de Groot N.N."/>
        </authorList>
    </citation>
    <scope>NUCLEOTIDE SEQUENCE [LARGE SCALE GENOMIC DNA]</scope>
    <source>
        <strain evidence="5 6">DSM 15123</strain>
    </source>
</reference>
<keyword evidence="3" id="KW-0547">Nucleotide-binding</keyword>
<dbReference type="InterPro" id="IPR011009">
    <property type="entry name" value="Kinase-like_dom_sf"/>
</dbReference>
<dbReference type="InterPro" id="IPR050216">
    <property type="entry name" value="LRR_domain-containing"/>
</dbReference>
<keyword evidence="5" id="KW-0808">Transferase</keyword>
<dbReference type="Pfam" id="PF07714">
    <property type="entry name" value="PK_Tyr_Ser-Thr"/>
    <property type="match status" value="1"/>
</dbReference>
<evidence type="ECO:0000256" key="2">
    <source>
        <dbReference type="ARBA" id="ARBA00022737"/>
    </source>
</evidence>
<dbReference type="Proteomes" id="UP000199531">
    <property type="component" value="Unassembled WGS sequence"/>
</dbReference>
<dbReference type="GO" id="GO:0005524">
    <property type="term" value="F:ATP binding"/>
    <property type="evidence" value="ECO:0007669"/>
    <property type="project" value="UniProtKB-UniRule"/>
</dbReference>
<evidence type="ECO:0000313" key="5">
    <source>
        <dbReference type="EMBL" id="SEN85112.1"/>
    </source>
</evidence>
<evidence type="ECO:0000313" key="6">
    <source>
        <dbReference type="Proteomes" id="UP000199531"/>
    </source>
</evidence>
<proteinExistence type="predicted"/>
<dbReference type="PANTHER" id="PTHR48051">
    <property type="match status" value="1"/>
</dbReference>
<dbReference type="STRING" id="1121117.SAMN02745977_02178"/>
<dbReference type="PANTHER" id="PTHR48051:SF1">
    <property type="entry name" value="RAS SUPPRESSOR PROTEIN 1"/>
    <property type="match status" value="1"/>
</dbReference>
<dbReference type="PROSITE" id="PS51450">
    <property type="entry name" value="LRR"/>
    <property type="match status" value="1"/>
</dbReference>
<evidence type="ECO:0000259" key="4">
    <source>
        <dbReference type="PROSITE" id="PS50011"/>
    </source>
</evidence>
<evidence type="ECO:0000256" key="1">
    <source>
        <dbReference type="ARBA" id="ARBA00022614"/>
    </source>
</evidence>
<feature type="domain" description="Protein kinase" evidence="4">
    <location>
        <begin position="207"/>
        <end position="441"/>
    </location>
</feature>
<dbReference type="AlphaFoldDB" id="A0A1H8JWK5"/>
<keyword evidence="6" id="KW-1185">Reference proteome</keyword>
<dbReference type="Gene3D" id="3.30.200.20">
    <property type="entry name" value="Phosphorylase Kinase, domain 1"/>
    <property type="match status" value="1"/>
</dbReference>
<dbReference type="Gene3D" id="1.10.510.10">
    <property type="entry name" value="Transferase(Phosphotransferase) domain 1"/>
    <property type="match status" value="1"/>
</dbReference>
<dbReference type="PROSITE" id="PS00107">
    <property type="entry name" value="PROTEIN_KINASE_ATP"/>
    <property type="match status" value="1"/>
</dbReference>
<dbReference type="SUPFAM" id="SSF52058">
    <property type="entry name" value="L domain-like"/>
    <property type="match status" value="1"/>
</dbReference>
<dbReference type="OrthoDB" id="8532199at2"/>
<dbReference type="SUPFAM" id="SSF56112">
    <property type="entry name" value="Protein kinase-like (PK-like)"/>
    <property type="match status" value="1"/>
</dbReference>
<dbReference type="InterPro" id="IPR000719">
    <property type="entry name" value="Prot_kinase_dom"/>
</dbReference>
<sequence>MHTLEQLRRGELDGAHVLRLRGGLQELPDDVLRLADTLEVLDLSDNRLATLPDWLPRLSRLRIVFCSNNPFTTLPAVLGQCESLTTIGFKSCRIDHVPAQALPPQLRWLILTDNRIAELPEALGDCRNLQKLALAGNQLATLPERMAGLNALELLRISANRLTALPDWIGQLPRLAWLAYAGNPFCAEQEQLVLQRQGLPAIDWSELELGTLLGHGASGMIHQAHWHAASGDGCEVALKLFKGAVTSDGLPDSEMATWIQAGNHLQLISLLGRLDGHPQQAQGLVMPLIGPDFHALAGPPSLESCTRDVYPAGVQLPLSQVHRMALDLASVAAHLHENGVLHGDFYAHNTLHDGQGGVLVGDFGAASLLPDDAERSKGLQRVEVRAWGYLLEELLQHSLPPAAGEQALAEALNALLADCLQPDPGLRPLMGEVHARLCCIR</sequence>
<protein>
    <submittedName>
        <fullName evidence="5">Serine/threonine protein kinase</fullName>
    </submittedName>
</protein>
<dbReference type="Gene3D" id="3.80.10.10">
    <property type="entry name" value="Ribonuclease Inhibitor"/>
    <property type="match status" value="2"/>
</dbReference>
<keyword evidence="3" id="KW-0067">ATP-binding</keyword>
<dbReference type="PROSITE" id="PS50011">
    <property type="entry name" value="PROTEIN_KINASE_DOM"/>
    <property type="match status" value="1"/>
</dbReference>
<organism evidence="5 6">
    <name type="scientific">Brachymonas denitrificans DSM 15123</name>
    <dbReference type="NCBI Taxonomy" id="1121117"/>
    <lineage>
        <taxon>Bacteria</taxon>
        <taxon>Pseudomonadati</taxon>
        <taxon>Pseudomonadota</taxon>
        <taxon>Betaproteobacteria</taxon>
        <taxon>Burkholderiales</taxon>
        <taxon>Comamonadaceae</taxon>
        <taxon>Brachymonas</taxon>
    </lineage>
</organism>
<dbReference type="RefSeq" id="WP_091817805.1">
    <property type="nucleotide sequence ID" value="NZ_FOCW01000008.1"/>
</dbReference>
<accession>A0A1H8JWK5</accession>
<keyword evidence="1" id="KW-0433">Leucine-rich repeat</keyword>
<dbReference type="Pfam" id="PF00560">
    <property type="entry name" value="LRR_1"/>
    <property type="match status" value="1"/>
</dbReference>
<keyword evidence="5" id="KW-0418">Kinase</keyword>
<dbReference type="InterPro" id="IPR017441">
    <property type="entry name" value="Protein_kinase_ATP_BS"/>
</dbReference>
<keyword evidence="2" id="KW-0677">Repeat</keyword>